<dbReference type="Pfam" id="PF00916">
    <property type="entry name" value="Sulfate_transp"/>
    <property type="match status" value="1"/>
</dbReference>
<dbReference type="EMBL" id="QKWP01002602">
    <property type="protein sequence ID" value="RIB02742.1"/>
    <property type="molecule type" value="Genomic_DNA"/>
</dbReference>
<feature type="transmembrane region" description="Helical" evidence="5">
    <location>
        <begin position="373"/>
        <end position="393"/>
    </location>
</feature>
<dbReference type="Pfam" id="PF01740">
    <property type="entry name" value="STAS"/>
    <property type="match status" value="1"/>
</dbReference>
<feature type="transmembrane region" description="Helical" evidence="5">
    <location>
        <begin position="79"/>
        <end position="98"/>
    </location>
</feature>
<name>A0A397TXH5_9GLOM</name>
<evidence type="ECO:0000256" key="5">
    <source>
        <dbReference type="SAM" id="Phobius"/>
    </source>
</evidence>
<feature type="domain" description="STAS" evidence="6">
    <location>
        <begin position="509"/>
        <end position="632"/>
    </location>
</feature>
<dbReference type="NCBIfam" id="TIGR00815">
    <property type="entry name" value="sulP"/>
    <property type="match status" value="1"/>
</dbReference>
<feature type="transmembrane region" description="Helical" evidence="5">
    <location>
        <begin position="166"/>
        <end position="192"/>
    </location>
</feature>
<dbReference type="OrthoDB" id="288203at2759"/>
<organism evidence="7 8">
    <name type="scientific">Gigaspora rosea</name>
    <dbReference type="NCBI Taxonomy" id="44941"/>
    <lineage>
        <taxon>Eukaryota</taxon>
        <taxon>Fungi</taxon>
        <taxon>Fungi incertae sedis</taxon>
        <taxon>Mucoromycota</taxon>
        <taxon>Glomeromycotina</taxon>
        <taxon>Glomeromycetes</taxon>
        <taxon>Diversisporales</taxon>
        <taxon>Gigasporaceae</taxon>
        <taxon>Gigaspora</taxon>
    </lineage>
</organism>
<keyword evidence="2 5" id="KW-0812">Transmembrane</keyword>
<keyword evidence="3 5" id="KW-1133">Transmembrane helix</keyword>
<protein>
    <submittedName>
        <fullName evidence="7">Sulfate transporter family-domain-containing protein</fullName>
    </submittedName>
</protein>
<feature type="transmembrane region" description="Helical" evidence="5">
    <location>
        <begin position="136"/>
        <end position="159"/>
    </location>
</feature>
<dbReference type="GO" id="GO:0016020">
    <property type="term" value="C:membrane"/>
    <property type="evidence" value="ECO:0007669"/>
    <property type="project" value="UniProtKB-SubCell"/>
</dbReference>
<dbReference type="InterPro" id="IPR011547">
    <property type="entry name" value="SLC26A/SulP_dom"/>
</dbReference>
<feature type="transmembrane region" description="Helical" evidence="5">
    <location>
        <begin position="49"/>
        <end position="67"/>
    </location>
</feature>
<dbReference type="STRING" id="44941.A0A397TXH5"/>
<dbReference type="Gene3D" id="3.30.750.24">
    <property type="entry name" value="STAS domain"/>
    <property type="match status" value="1"/>
</dbReference>
<evidence type="ECO:0000259" key="6">
    <source>
        <dbReference type="PROSITE" id="PS50801"/>
    </source>
</evidence>
<evidence type="ECO:0000256" key="2">
    <source>
        <dbReference type="ARBA" id="ARBA00022692"/>
    </source>
</evidence>
<dbReference type="SUPFAM" id="SSF52091">
    <property type="entry name" value="SpoIIaa-like"/>
    <property type="match status" value="1"/>
</dbReference>
<dbReference type="InterPro" id="IPR001902">
    <property type="entry name" value="SLC26A/SulP_fam"/>
</dbReference>
<dbReference type="Proteomes" id="UP000266673">
    <property type="component" value="Unassembled WGS sequence"/>
</dbReference>
<accession>A0A397TXH5</accession>
<dbReference type="AlphaFoldDB" id="A0A397TXH5"/>
<feature type="transmembrane region" description="Helical" evidence="5">
    <location>
        <begin position="429"/>
        <end position="447"/>
    </location>
</feature>
<dbReference type="GO" id="GO:0055085">
    <property type="term" value="P:transmembrane transport"/>
    <property type="evidence" value="ECO:0007669"/>
    <property type="project" value="InterPro"/>
</dbReference>
<sequence length="711" mass="78343">MSDSNYIFEPKRKDLKNDAQRIVSQAPRSSFEYIKSIFPIFSWIGRYNITWFIGDLIAGTTVGLVVIPQSMAYAKVATLPVQYGLYSSFVGVTIYCLFATSKDMTIGPTAVMSLFIGQTLNSILKENNTYSATRLASTFSLLTGLIILLIGLLRIGYIVRFVSNPVIAGFTTGSAINIVVSQVAGLLGITGINTRDSTYLVLGNTLANLNRATIDAAVGLTCLLLLYVIKYGMQFLSNRFPKGERIFFITNTLRNFTVVVIYTLIAFLLNIGKTTNPLNILKTVPAGLNDVGIKELNHEILGICAPYLPGLCVVLILEHIAIAKSFGRVNDYKVEPSQECIAIGATNAIGCLFSAYPATGSFSRSAIKAKSGVRTPLAGIFSGILVILALYALTPAFYYIPNSALNAVIIHAVADLVSPPSYIKQLWNINFWDFAVFVIGVVFNFFFNVEIGIYVSVGFSLAISLFRISRPRFETLGRIAIASFKDLASNRYAYVPLKHPFNDAQKPPNGIIIFRLDRMFTYPNADYVEDLIVNYVKDNTRRMTELPTNANDLPWNQSNDVYKTKIRENSELPPLKAIIFDFSAVHIIDSTAVQTLINAKKTISRYSGSEVEYHFANILNESIQKSLIIAGFGTANQKASLVDIGTVTAENNDLESTKSLEPRLSNTEFKSDEVSEIVVGNSEDTTTVEKEKKFFHLSLEEAVIAATDGTW</sequence>
<keyword evidence="4 5" id="KW-0472">Membrane</keyword>
<feature type="transmembrane region" description="Helical" evidence="5">
    <location>
        <begin position="253"/>
        <end position="272"/>
    </location>
</feature>
<proteinExistence type="predicted"/>
<evidence type="ECO:0000313" key="7">
    <source>
        <dbReference type="EMBL" id="RIB02742.1"/>
    </source>
</evidence>
<dbReference type="InterPro" id="IPR002645">
    <property type="entry name" value="STAS_dom"/>
</dbReference>
<evidence type="ECO:0000256" key="1">
    <source>
        <dbReference type="ARBA" id="ARBA00004141"/>
    </source>
</evidence>
<dbReference type="PANTHER" id="PTHR11814">
    <property type="entry name" value="SULFATE TRANSPORTER"/>
    <property type="match status" value="1"/>
</dbReference>
<feature type="transmembrane region" description="Helical" evidence="5">
    <location>
        <begin position="300"/>
        <end position="323"/>
    </location>
</feature>
<dbReference type="InterPro" id="IPR036513">
    <property type="entry name" value="STAS_dom_sf"/>
</dbReference>
<evidence type="ECO:0000313" key="8">
    <source>
        <dbReference type="Proteomes" id="UP000266673"/>
    </source>
</evidence>
<comment type="caution">
    <text evidence="7">The sequence shown here is derived from an EMBL/GenBank/DDBJ whole genome shotgun (WGS) entry which is preliminary data.</text>
</comment>
<dbReference type="PROSITE" id="PS50801">
    <property type="entry name" value="STAS"/>
    <property type="match status" value="1"/>
</dbReference>
<keyword evidence="8" id="KW-1185">Reference proteome</keyword>
<evidence type="ECO:0000256" key="3">
    <source>
        <dbReference type="ARBA" id="ARBA00022989"/>
    </source>
</evidence>
<reference evidence="7 8" key="1">
    <citation type="submission" date="2018-06" db="EMBL/GenBank/DDBJ databases">
        <title>Comparative genomics reveals the genomic features of Rhizophagus irregularis, R. cerebriforme, R. diaphanum and Gigaspora rosea, and their symbiotic lifestyle signature.</title>
        <authorList>
            <person name="Morin E."/>
            <person name="San Clemente H."/>
            <person name="Chen E.C.H."/>
            <person name="De La Providencia I."/>
            <person name="Hainaut M."/>
            <person name="Kuo A."/>
            <person name="Kohler A."/>
            <person name="Murat C."/>
            <person name="Tang N."/>
            <person name="Roy S."/>
            <person name="Loubradou J."/>
            <person name="Henrissat B."/>
            <person name="Grigoriev I.V."/>
            <person name="Corradi N."/>
            <person name="Roux C."/>
            <person name="Martin F.M."/>
        </authorList>
    </citation>
    <scope>NUCLEOTIDE SEQUENCE [LARGE SCALE GENOMIC DNA]</scope>
    <source>
        <strain evidence="7 8">DAOM 194757</strain>
    </source>
</reference>
<comment type="subcellular location">
    <subcellularLocation>
        <location evidence="1">Membrane</location>
        <topology evidence="1">Multi-pass membrane protein</topology>
    </subcellularLocation>
</comment>
<evidence type="ECO:0000256" key="4">
    <source>
        <dbReference type="ARBA" id="ARBA00023136"/>
    </source>
</evidence>
<gene>
    <name evidence="7" type="ORF">C2G38_2255414</name>
</gene>
<dbReference type="CDD" id="cd07042">
    <property type="entry name" value="STAS_SulP_like_sulfate_transporter"/>
    <property type="match status" value="1"/>
</dbReference>
<feature type="transmembrane region" description="Helical" evidence="5">
    <location>
        <begin position="212"/>
        <end position="232"/>
    </location>
</feature>